<sequence length="221" mass="24428">MAMFQAPLLTAQTSHAQLLDEFAKVVKELEFIVNGAIDSRNVREIGGYNVNKTELQSRDGAVGMSSARTDEDDLRIWAGDPDRAKAAFKVFESGLVTLTKFLLSSTNGEYPKIEMGSEGNLLAAFYNEGTYISIEPDYGQGPSLNFVRNGEIQGRLNTILGFEVLSIGNMNIQSAGGSIKLNPSETVDIQRWSKLKNVDENKTLQDELNEIYNRLESLENP</sequence>
<keyword evidence="2" id="KW-1185">Reference proteome</keyword>
<protein>
    <submittedName>
        <fullName evidence="1">Uncharacterized protein</fullName>
    </submittedName>
</protein>
<dbReference type="EMBL" id="VIJZ01000008">
    <property type="protein sequence ID" value="TQR97306.1"/>
    <property type="molecule type" value="Genomic_DNA"/>
</dbReference>
<dbReference type="Proteomes" id="UP000319219">
    <property type="component" value="Unassembled WGS sequence"/>
</dbReference>
<evidence type="ECO:0000313" key="2">
    <source>
        <dbReference type="Proteomes" id="UP000319219"/>
    </source>
</evidence>
<comment type="caution">
    <text evidence="1">The sequence shown here is derived from an EMBL/GenBank/DDBJ whole genome shotgun (WGS) entry which is preliminary data.</text>
</comment>
<accession>A0ABY3B0T9</accession>
<evidence type="ECO:0000313" key="1">
    <source>
        <dbReference type="EMBL" id="TQR97306.1"/>
    </source>
</evidence>
<dbReference type="RefSeq" id="WP_142613821.1">
    <property type="nucleotide sequence ID" value="NZ_VIJZ01000008.1"/>
</dbReference>
<proteinExistence type="predicted"/>
<gene>
    <name evidence="1" type="ORF">FKV70_18925</name>
</gene>
<reference evidence="1 2" key="1">
    <citation type="submission" date="2019-07" db="EMBL/GenBank/DDBJ databases">
        <title>Paenibacillus ottowii sp. nov. isolated from a fermentation system processing bovine manure.</title>
        <authorList>
            <person name="Velazquez L.F."/>
            <person name="Rajbanshi S."/>
            <person name="Guan S."/>
            <person name="Hinchee M."/>
            <person name="Welsh A."/>
        </authorList>
    </citation>
    <scope>NUCLEOTIDE SEQUENCE [LARGE SCALE GENOMIC DNA]</scope>
    <source>
        <strain evidence="1 2">MS2379</strain>
    </source>
</reference>
<organism evidence="1 2">
    <name type="scientific">Paenibacillus ottowii</name>
    <dbReference type="NCBI Taxonomy" id="2315729"/>
    <lineage>
        <taxon>Bacteria</taxon>
        <taxon>Bacillati</taxon>
        <taxon>Bacillota</taxon>
        <taxon>Bacilli</taxon>
        <taxon>Bacillales</taxon>
        <taxon>Paenibacillaceae</taxon>
        <taxon>Paenibacillus</taxon>
    </lineage>
</organism>
<name>A0ABY3B0T9_9BACL</name>